<dbReference type="PROSITE" id="PS50825">
    <property type="entry name" value="HYR"/>
    <property type="match status" value="1"/>
</dbReference>
<reference evidence="4" key="1">
    <citation type="submission" date="2020-02" db="EMBL/GenBank/DDBJ databases">
        <authorList>
            <person name="Meier V. D."/>
        </authorList>
    </citation>
    <scope>NUCLEOTIDE SEQUENCE</scope>
    <source>
        <strain evidence="4">AVDCRST_MAG49</strain>
    </source>
</reference>
<proteinExistence type="predicted"/>
<dbReference type="InterPro" id="IPR003410">
    <property type="entry name" value="HYR_dom"/>
</dbReference>
<feature type="chain" id="PRO_5027065094" description="HYR domain-containing protein" evidence="2">
    <location>
        <begin position="27"/>
        <end position="380"/>
    </location>
</feature>
<evidence type="ECO:0000313" key="4">
    <source>
        <dbReference type="EMBL" id="CAA9575274.1"/>
    </source>
</evidence>
<feature type="signal peptide" evidence="2">
    <location>
        <begin position="1"/>
        <end position="26"/>
    </location>
</feature>
<keyword evidence="2" id="KW-0732">Signal</keyword>
<keyword evidence="1" id="KW-0677">Repeat</keyword>
<protein>
    <recommendedName>
        <fullName evidence="3">HYR domain-containing protein</fullName>
    </recommendedName>
</protein>
<name>A0A6J4VED6_9BACT</name>
<accession>A0A6J4VED6</accession>
<evidence type="ECO:0000259" key="3">
    <source>
        <dbReference type="PROSITE" id="PS50825"/>
    </source>
</evidence>
<feature type="domain" description="HYR" evidence="3">
    <location>
        <begin position="213"/>
        <end position="293"/>
    </location>
</feature>
<organism evidence="4">
    <name type="scientific">uncultured Thermomicrobiales bacterium</name>
    <dbReference type="NCBI Taxonomy" id="1645740"/>
    <lineage>
        <taxon>Bacteria</taxon>
        <taxon>Pseudomonadati</taxon>
        <taxon>Thermomicrobiota</taxon>
        <taxon>Thermomicrobia</taxon>
        <taxon>Thermomicrobiales</taxon>
        <taxon>environmental samples</taxon>
    </lineage>
</organism>
<sequence length="380" mass="38160">MRQRFVVLLLLLAAVVAPALSPPAPAAAQSTAPGLGGTLFDTAAITAVQNPYCDFDGGTFTFEASGTVTGTAYPGTFTETGTITLGELNSSNWQPVIALTISFTIDSPNGFVTGTKVIVPGYGPTPRIHGVCTTAYPDGVPVLRVSTFATGRLRYSAQIVTPDGRTCTTEGPSDIFHVIKNSSVQPDNLTERFLSDISAPQATCAGGDGGGGDDTTPPVLALPGTVVADATGPAGAAVTFAVSAEDDVDGAVTPVCSVASGAVFPIGTTTVECTATDAADNAASGSFDVVVRGADAQLDDLVADVQVLNARNGIVNSLDAKLSAAREAMDDASAGDLESACGKLGAFINEVGAQADNQIGAADAQALLTDASRIVAVLGC</sequence>
<dbReference type="Pfam" id="PF02494">
    <property type="entry name" value="HYR"/>
    <property type="match status" value="1"/>
</dbReference>
<gene>
    <name evidence="4" type="ORF">AVDCRST_MAG49-4093</name>
</gene>
<evidence type="ECO:0000256" key="2">
    <source>
        <dbReference type="SAM" id="SignalP"/>
    </source>
</evidence>
<evidence type="ECO:0000256" key="1">
    <source>
        <dbReference type="ARBA" id="ARBA00022737"/>
    </source>
</evidence>
<dbReference type="EMBL" id="CADCWG010000299">
    <property type="protein sequence ID" value="CAA9575274.1"/>
    <property type="molecule type" value="Genomic_DNA"/>
</dbReference>
<dbReference type="AlphaFoldDB" id="A0A6J4VED6"/>